<dbReference type="InterPro" id="IPR003439">
    <property type="entry name" value="ABC_transporter-like_ATP-bd"/>
</dbReference>
<dbReference type="PROSITE" id="PS50893">
    <property type="entry name" value="ABC_TRANSPORTER_2"/>
    <property type="match status" value="1"/>
</dbReference>
<dbReference type="InterPro" id="IPR003593">
    <property type="entry name" value="AAA+_ATPase"/>
</dbReference>
<evidence type="ECO:0000256" key="6">
    <source>
        <dbReference type="ARBA" id="ARBA00023136"/>
    </source>
</evidence>
<dbReference type="PANTHER" id="PTHR43499:SF1">
    <property type="entry name" value="ABC TRANSPORTER I FAMILY MEMBER 1"/>
    <property type="match status" value="1"/>
</dbReference>
<keyword evidence="1" id="KW-0813">Transport</keyword>
<dbReference type="InterPro" id="IPR005895">
    <property type="entry name" value="ABC_transptr_haem_export_CcmA"/>
</dbReference>
<evidence type="ECO:0000256" key="3">
    <source>
        <dbReference type="ARBA" id="ARBA00022748"/>
    </source>
</evidence>
<organism evidence="8 9">
    <name type="scientific">Bisbaumannia pacifica</name>
    <dbReference type="NCBI Taxonomy" id="77098"/>
    <lineage>
        <taxon>Bacteria</taxon>
        <taxon>Pseudomonadati</taxon>
        <taxon>Pseudomonadota</taxon>
        <taxon>Gammaproteobacteria</taxon>
        <taxon>Oceanospirillales</taxon>
        <taxon>Halomonadaceae</taxon>
        <taxon>Bisbaumannia</taxon>
    </lineage>
</organism>
<keyword evidence="9" id="KW-1185">Reference proteome</keyword>
<dbReference type="AlphaFoldDB" id="A0A510X615"/>
<evidence type="ECO:0000256" key="2">
    <source>
        <dbReference type="ARBA" id="ARBA00022741"/>
    </source>
</evidence>
<dbReference type="Gene3D" id="3.40.50.300">
    <property type="entry name" value="P-loop containing nucleotide triphosphate hydrolases"/>
    <property type="match status" value="1"/>
</dbReference>
<dbReference type="NCBIfam" id="TIGR01189">
    <property type="entry name" value="ccmA"/>
    <property type="match status" value="1"/>
</dbReference>
<dbReference type="SMART" id="SM00382">
    <property type="entry name" value="AAA"/>
    <property type="match status" value="1"/>
</dbReference>
<evidence type="ECO:0000256" key="4">
    <source>
        <dbReference type="ARBA" id="ARBA00022840"/>
    </source>
</evidence>
<dbReference type="Proteomes" id="UP000321275">
    <property type="component" value="Unassembled WGS sequence"/>
</dbReference>
<feature type="domain" description="ABC transporter" evidence="7">
    <location>
        <begin position="4"/>
        <end position="215"/>
    </location>
</feature>
<protein>
    <submittedName>
        <fullName evidence="8">Cytochrome c biogenesis ATP-binding export protein CcmA</fullName>
    </submittedName>
</protein>
<evidence type="ECO:0000259" key="7">
    <source>
        <dbReference type="PROSITE" id="PS50893"/>
    </source>
</evidence>
<keyword evidence="5" id="KW-1278">Translocase</keyword>
<accession>A0A510X615</accession>
<dbReference type="EMBL" id="BJUK01000010">
    <property type="protein sequence ID" value="GEK46878.1"/>
    <property type="molecule type" value="Genomic_DNA"/>
</dbReference>
<keyword evidence="4 8" id="KW-0067">ATP-binding</keyword>
<evidence type="ECO:0000313" key="8">
    <source>
        <dbReference type="EMBL" id="GEK46878.1"/>
    </source>
</evidence>
<name>A0A510X615_9GAMM</name>
<dbReference type="GO" id="GO:0022857">
    <property type="term" value="F:transmembrane transporter activity"/>
    <property type="evidence" value="ECO:0007669"/>
    <property type="project" value="InterPro"/>
</dbReference>
<dbReference type="SUPFAM" id="SSF52540">
    <property type="entry name" value="P-loop containing nucleoside triphosphate hydrolases"/>
    <property type="match status" value="1"/>
</dbReference>
<keyword evidence="2" id="KW-0547">Nucleotide-binding</keyword>
<dbReference type="PANTHER" id="PTHR43499">
    <property type="entry name" value="ABC TRANSPORTER I FAMILY MEMBER 1"/>
    <property type="match status" value="1"/>
</dbReference>
<keyword evidence="6" id="KW-0472">Membrane</keyword>
<reference evidence="8 9" key="1">
    <citation type="submission" date="2019-07" db="EMBL/GenBank/DDBJ databases">
        <title>Whole genome shotgun sequence of Halomonas pacifica NBRC 102220.</title>
        <authorList>
            <person name="Hosoyama A."/>
            <person name="Uohara A."/>
            <person name="Ohji S."/>
            <person name="Ichikawa N."/>
        </authorList>
    </citation>
    <scope>NUCLEOTIDE SEQUENCE [LARGE SCALE GENOMIC DNA]</scope>
    <source>
        <strain evidence="8 9">NBRC 102220</strain>
    </source>
</reference>
<sequence length="215" mass="23709">MVSFRLQGCQLSCERDGRELFRDLDFDVEGGQILRIEGPNGSGKTTLLKILSGQLHDFDGELRWGDQPIARVRDHYLANLLYLGHAPGVKASLTPLENLAWYQALAGVVGSEAARMTALERVGLGGFEDVPAAQLSAGQQRRVALARLELTPRPLWILDEPFTAIDKQGVEALERRLLAHARRGGSVILTTHHDLTPLGELRRIRLGEGGRHVIQ</sequence>
<dbReference type="Pfam" id="PF00005">
    <property type="entry name" value="ABC_tran"/>
    <property type="match status" value="1"/>
</dbReference>
<comment type="caution">
    <text evidence="8">The sequence shown here is derived from an EMBL/GenBank/DDBJ whole genome shotgun (WGS) entry which is preliminary data.</text>
</comment>
<dbReference type="GO" id="GO:0016887">
    <property type="term" value="F:ATP hydrolysis activity"/>
    <property type="evidence" value="ECO:0007669"/>
    <property type="project" value="InterPro"/>
</dbReference>
<dbReference type="GO" id="GO:0005524">
    <property type="term" value="F:ATP binding"/>
    <property type="evidence" value="ECO:0007669"/>
    <property type="project" value="UniProtKB-KW"/>
</dbReference>
<keyword evidence="3" id="KW-0201">Cytochrome c-type biogenesis</keyword>
<dbReference type="NCBIfam" id="NF010061">
    <property type="entry name" value="PRK13538.1"/>
    <property type="match status" value="1"/>
</dbReference>
<gene>
    <name evidence="8" type="primary">ccmA</name>
    <name evidence="8" type="ORF">HPA02_11610</name>
</gene>
<evidence type="ECO:0000256" key="5">
    <source>
        <dbReference type="ARBA" id="ARBA00022967"/>
    </source>
</evidence>
<dbReference type="InterPro" id="IPR027417">
    <property type="entry name" value="P-loop_NTPase"/>
</dbReference>
<evidence type="ECO:0000313" key="9">
    <source>
        <dbReference type="Proteomes" id="UP000321275"/>
    </source>
</evidence>
<evidence type="ECO:0000256" key="1">
    <source>
        <dbReference type="ARBA" id="ARBA00022448"/>
    </source>
</evidence>
<dbReference type="GO" id="GO:0017004">
    <property type="term" value="P:cytochrome complex assembly"/>
    <property type="evidence" value="ECO:0007669"/>
    <property type="project" value="UniProtKB-KW"/>
</dbReference>
<proteinExistence type="predicted"/>